<dbReference type="EMBL" id="LNQE01001227">
    <property type="protein sequence ID" value="KUG20100.1"/>
    <property type="molecule type" value="Genomic_DNA"/>
</dbReference>
<protein>
    <submittedName>
        <fullName evidence="1">Uncharacterized protein</fullName>
    </submittedName>
</protein>
<organism evidence="1">
    <name type="scientific">hydrocarbon metagenome</name>
    <dbReference type="NCBI Taxonomy" id="938273"/>
    <lineage>
        <taxon>unclassified sequences</taxon>
        <taxon>metagenomes</taxon>
        <taxon>ecological metagenomes</taxon>
    </lineage>
</organism>
<sequence>MRETAPLHEMSAEQREQAVRSIETAKKQIAILEQEMLR</sequence>
<comment type="caution">
    <text evidence="1">The sequence shown here is derived from an EMBL/GenBank/DDBJ whole genome shotgun (WGS) entry which is preliminary data.</text>
</comment>
<accession>A0A0W8FGW9</accession>
<name>A0A0W8FGW9_9ZZZZ</name>
<evidence type="ECO:0000313" key="1">
    <source>
        <dbReference type="EMBL" id="KUG20100.1"/>
    </source>
</evidence>
<dbReference type="AlphaFoldDB" id="A0A0W8FGW9"/>
<proteinExistence type="predicted"/>
<gene>
    <name evidence="1" type="ORF">ASZ90_010164</name>
</gene>
<reference evidence="1" key="1">
    <citation type="journal article" date="2015" name="Proc. Natl. Acad. Sci. U.S.A.">
        <title>Networks of energetic and metabolic interactions define dynamics in microbial communities.</title>
        <authorList>
            <person name="Embree M."/>
            <person name="Liu J.K."/>
            <person name="Al-Bassam M.M."/>
            <person name="Zengler K."/>
        </authorList>
    </citation>
    <scope>NUCLEOTIDE SEQUENCE</scope>
</reference>